<evidence type="ECO:0000256" key="1">
    <source>
        <dbReference type="SAM" id="Phobius"/>
    </source>
</evidence>
<protein>
    <submittedName>
        <fullName evidence="2">Uncharacterized protein</fullName>
    </submittedName>
</protein>
<accession>A0A0A9DRJ1</accession>
<organism evidence="2">
    <name type="scientific">Arundo donax</name>
    <name type="common">Giant reed</name>
    <name type="synonym">Donax arundinaceus</name>
    <dbReference type="NCBI Taxonomy" id="35708"/>
    <lineage>
        <taxon>Eukaryota</taxon>
        <taxon>Viridiplantae</taxon>
        <taxon>Streptophyta</taxon>
        <taxon>Embryophyta</taxon>
        <taxon>Tracheophyta</taxon>
        <taxon>Spermatophyta</taxon>
        <taxon>Magnoliopsida</taxon>
        <taxon>Liliopsida</taxon>
        <taxon>Poales</taxon>
        <taxon>Poaceae</taxon>
        <taxon>PACMAD clade</taxon>
        <taxon>Arundinoideae</taxon>
        <taxon>Arundineae</taxon>
        <taxon>Arundo</taxon>
    </lineage>
</organism>
<dbReference type="EMBL" id="GBRH01208582">
    <property type="protein sequence ID" value="JAD89313.1"/>
    <property type="molecule type" value="Transcribed_RNA"/>
</dbReference>
<keyword evidence="1" id="KW-1133">Transmembrane helix</keyword>
<feature type="transmembrane region" description="Helical" evidence="1">
    <location>
        <begin position="37"/>
        <end position="59"/>
    </location>
</feature>
<evidence type="ECO:0000313" key="2">
    <source>
        <dbReference type="EMBL" id="JAD89313.1"/>
    </source>
</evidence>
<proteinExistence type="predicted"/>
<dbReference type="AlphaFoldDB" id="A0A0A9DRJ1"/>
<reference evidence="2" key="1">
    <citation type="submission" date="2014-09" db="EMBL/GenBank/DDBJ databases">
        <authorList>
            <person name="Magalhaes I.L.F."/>
            <person name="Oliveira U."/>
            <person name="Santos F.R."/>
            <person name="Vidigal T.H.D.A."/>
            <person name="Brescovit A.D."/>
            <person name="Santos A.J."/>
        </authorList>
    </citation>
    <scope>NUCLEOTIDE SEQUENCE</scope>
    <source>
        <tissue evidence="2">Shoot tissue taken approximately 20 cm above the soil surface</tissue>
    </source>
</reference>
<sequence>MCSHCLLRRKQPKGEGPGLRPSKHQCDCFFPSFHITWIWILVWVDGLVICFLGGLFCVLG</sequence>
<keyword evidence="1" id="KW-0472">Membrane</keyword>
<name>A0A0A9DRJ1_ARUDO</name>
<keyword evidence="1" id="KW-0812">Transmembrane</keyword>
<reference evidence="2" key="2">
    <citation type="journal article" date="2015" name="Data Brief">
        <title>Shoot transcriptome of the giant reed, Arundo donax.</title>
        <authorList>
            <person name="Barrero R.A."/>
            <person name="Guerrero F.D."/>
            <person name="Moolhuijzen P."/>
            <person name="Goolsby J.A."/>
            <person name="Tidwell J."/>
            <person name="Bellgard S.E."/>
            <person name="Bellgard M.I."/>
        </authorList>
    </citation>
    <scope>NUCLEOTIDE SEQUENCE</scope>
    <source>
        <tissue evidence="2">Shoot tissue taken approximately 20 cm above the soil surface</tissue>
    </source>
</reference>